<organism evidence="1">
    <name type="scientific">marine sediment metagenome</name>
    <dbReference type="NCBI Taxonomy" id="412755"/>
    <lineage>
        <taxon>unclassified sequences</taxon>
        <taxon>metagenomes</taxon>
        <taxon>ecological metagenomes</taxon>
    </lineage>
</organism>
<dbReference type="SUPFAM" id="SSF75011">
    <property type="entry name" value="3-carboxy-cis,cis-mucoante lactonizing enzyme"/>
    <property type="match status" value="1"/>
</dbReference>
<comment type="caution">
    <text evidence="1">The sequence shown here is derived from an EMBL/GenBank/DDBJ whole genome shotgun (WGS) entry which is preliminary data.</text>
</comment>
<dbReference type="EMBL" id="LAZR01000783">
    <property type="protein sequence ID" value="KKN57907.1"/>
    <property type="molecule type" value="Genomic_DNA"/>
</dbReference>
<name>A0A0F9S6N7_9ZZZZ</name>
<protein>
    <submittedName>
        <fullName evidence="1">Uncharacterized protein</fullName>
    </submittedName>
</protein>
<sequence length="512" mass="56612">MPTKTKIANVAMALLGQGRFTDVDTDTNEHAKWVRDLWDNSLDEALRAHPWNWATHRVSLGENLLLQSEAFDNTSWLKTNVTVTADQIRAPNGTLTADLLDDSGVMVEGTVVQFVAVPNNFESYTLSIYLREGTAAMTRLLLAFLSPWDVSTATYDSKSFNVATEELDPGVIFFKSDGTKMYVLGNTNDMVFQYSLSTAWEVSTATYDSKSFSVATEEPDPQGIFFKPDGTKLYVIGVANDTVYQYTLSTPWDVSTATYDSKSFNVATEENNPEGLFFKPDGMKLYVVGFINKTVHQYSLSTAWEVDVTWSSPPTVSAGTIEDIGDGLWRVSMTQANNGTGNKTLTVTISPAGAVPSATGTVYAWGVQLSRNTARIGYVKTTTAAIQAIYPLGFKYGWPLPTDWLREIDVNDGDLNYKIEGDYLFTDDPNPTVRYVRQITTVANFDALFAHALSVQLAMDLCQVITGSLKLMDMLEKKWNRALGQARTTDSQEDGEDKRLVPAWIAARRTGV</sequence>
<dbReference type="SUPFAM" id="SSF50956">
    <property type="entry name" value="Thermostable phytase (3-phytase)"/>
    <property type="match status" value="1"/>
</dbReference>
<accession>A0A0F9S6N7</accession>
<dbReference type="Gene3D" id="2.130.10.10">
    <property type="entry name" value="YVTN repeat-like/Quinoprotein amine dehydrogenase"/>
    <property type="match status" value="1"/>
</dbReference>
<evidence type="ECO:0000313" key="1">
    <source>
        <dbReference type="EMBL" id="KKN57907.1"/>
    </source>
</evidence>
<dbReference type="AlphaFoldDB" id="A0A0F9S6N7"/>
<dbReference type="InterPro" id="IPR015943">
    <property type="entry name" value="WD40/YVTN_repeat-like_dom_sf"/>
</dbReference>
<proteinExistence type="predicted"/>
<gene>
    <name evidence="1" type="ORF">LCGC14_0557380</name>
</gene>
<reference evidence="1" key="1">
    <citation type="journal article" date="2015" name="Nature">
        <title>Complex archaea that bridge the gap between prokaryotes and eukaryotes.</title>
        <authorList>
            <person name="Spang A."/>
            <person name="Saw J.H."/>
            <person name="Jorgensen S.L."/>
            <person name="Zaremba-Niedzwiedzka K."/>
            <person name="Martijn J."/>
            <person name="Lind A.E."/>
            <person name="van Eijk R."/>
            <person name="Schleper C."/>
            <person name="Guy L."/>
            <person name="Ettema T.J."/>
        </authorList>
    </citation>
    <scope>NUCLEOTIDE SEQUENCE</scope>
</reference>